<evidence type="ECO:0000256" key="1">
    <source>
        <dbReference type="ARBA" id="ARBA00022448"/>
    </source>
</evidence>
<dbReference type="Gene3D" id="3.40.50.300">
    <property type="entry name" value="P-loop containing nucleotide triphosphate hydrolases"/>
    <property type="match status" value="1"/>
</dbReference>
<dbReference type="AlphaFoldDB" id="A0A518GGF1"/>
<keyword evidence="2" id="KW-0547">Nucleotide-binding</keyword>
<evidence type="ECO:0000256" key="2">
    <source>
        <dbReference type="ARBA" id="ARBA00022741"/>
    </source>
</evidence>
<organism evidence="5 6">
    <name type="scientific">Aureliella helgolandensis</name>
    <dbReference type="NCBI Taxonomy" id="2527968"/>
    <lineage>
        <taxon>Bacteria</taxon>
        <taxon>Pseudomonadati</taxon>
        <taxon>Planctomycetota</taxon>
        <taxon>Planctomycetia</taxon>
        <taxon>Pirellulales</taxon>
        <taxon>Pirellulaceae</taxon>
        <taxon>Aureliella</taxon>
    </lineage>
</organism>
<evidence type="ECO:0000313" key="6">
    <source>
        <dbReference type="Proteomes" id="UP000318017"/>
    </source>
</evidence>
<dbReference type="PANTHER" id="PTHR43023:SF6">
    <property type="entry name" value="INTERMEMBRANE PHOSPHOLIPID TRANSPORT SYSTEM ATP-BINDING PROTEIN MLAF"/>
    <property type="match status" value="1"/>
</dbReference>
<protein>
    <submittedName>
        <fullName evidence="5">Putative ABC transporter ATP-binding protein</fullName>
    </submittedName>
</protein>
<keyword evidence="6" id="KW-1185">Reference proteome</keyword>
<dbReference type="KEGG" id="ahel:Q31a_60210"/>
<gene>
    <name evidence="5" type="ORF">Q31a_60210</name>
</gene>
<name>A0A518GGF1_9BACT</name>
<accession>A0A518GGF1</accession>
<dbReference type="SUPFAM" id="SSF52540">
    <property type="entry name" value="P-loop containing nucleoside triphosphate hydrolases"/>
    <property type="match status" value="1"/>
</dbReference>
<dbReference type="RefSeq" id="WP_145085306.1">
    <property type="nucleotide sequence ID" value="NZ_CP036298.1"/>
</dbReference>
<evidence type="ECO:0000256" key="3">
    <source>
        <dbReference type="ARBA" id="ARBA00022840"/>
    </source>
</evidence>
<feature type="domain" description="ABC transporter" evidence="4">
    <location>
        <begin position="28"/>
        <end position="265"/>
    </location>
</feature>
<dbReference type="EMBL" id="CP036298">
    <property type="protein sequence ID" value="QDV27628.1"/>
    <property type="molecule type" value="Genomic_DNA"/>
</dbReference>
<dbReference type="OrthoDB" id="9772862at2"/>
<reference evidence="5 6" key="1">
    <citation type="submission" date="2019-02" db="EMBL/GenBank/DDBJ databases">
        <title>Deep-cultivation of Planctomycetes and their phenomic and genomic characterization uncovers novel biology.</title>
        <authorList>
            <person name="Wiegand S."/>
            <person name="Jogler M."/>
            <person name="Boedeker C."/>
            <person name="Pinto D."/>
            <person name="Vollmers J."/>
            <person name="Rivas-Marin E."/>
            <person name="Kohn T."/>
            <person name="Peeters S.H."/>
            <person name="Heuer A."/>
            <person name="Rast P."/>
            <person name="Oberbeckmann S."/>
            <person name="Bunk B."/>
            <person name="Jeske O."/>
            <person name="Meyerdierks A."/>
            <person name="Storesund J.E."/>
            <person name="Kallscheuer N."/>
            <person name="Luecker S."/>
            <person name="Lage O.M."/>
            <person name="Pohl T."/>
            <person name="Merkel B.J."/>
            <person name="Hornburger P."/>
            <person name="Mueller R.-W."/>
            <person name="Bruemmer F."/>
            <person name="Labrenz M."/>
            <person name="Spormann A.M."/>
            <person name="Op den Camp H."/>
            <person name="Overmann J."/>
            <person name="Amann R."/>
            <person name="Jetten M.S.M."/>
            <person name="Mascher T."/>
            <person name="Medema M.H."/>
            <person name="Devos D.P."/>
            <person name="Kaster A.-K."/>
            <person name="Ovreas L."/>
            <person name="Rohde M."/>
            <person name="Galperin M.Y."/>
            <person name="Jogler C."/>
        </authorList>
    </citation>
    <scope>NUCLEOTIDE SEQUENCE [LARGE SCALE GENOMIC DNA]</scope>
    <source>
        <strain evidence="5 6">Q31a</strain>
    </source>
</reference>
<dbReference type="GO" id="GO:0016887">
    <property type="term" value="F:ATP hydrolysis activity"/>
    <property type="evidence" value="ECO:0007669"/>
    <property type="project" value="InterPro"/>
</dbReference>
<dbReference type="InterPro" id="IPR003439">
    <property type="entry name" value="ABC_transporter-like_ATP-bd"/>
</dbReference>
<evidence type="ECO:0000313" key="5">
    <source>
        <dbReference type="EMBL" id="QDV27628.1"/>
    </source>
</evidence>
<dbReference type="InterPro" id="IPR003593">
    <property type="entry name" value="AAA+_ATPase"/>
</dbReference>
<dbReference type="SMART" id="SM00382">
    <property type="entry name" value="AAA"/>
    <property type="match status" value="1"/>
</dbReference>
<dbReference type="Pfam" id="PF00005">
    <property type="entry name" value="ABC_tran"/>
    <property type="match status" value="1"/>
</dbReference>
<dbReference type="PANTHER" id="PTHR43023">
    <property type="entry name" value="PROTEIN TRIGALACTOSYLDIACYLGLYCEROL 3, CHLOROPLASTIC"/>
    <property type="match status" value="1"/>
</dbReference>
<dbReference type="InterPro" id="IPR017871">
    <property type="entry name" value="ABC_transporter-like_CS"/>
</dbReference>
<dbReference type="GO" id="GO:0005524">
    <property type="term" value="F:ATP binding"/>
    <property type="evidence" value="ECO:0007669"/>
    <property type="project" value="UniProtKB-KW"/>
</dbReference>
<evidence type="ECO:0000259" key="4">
    <source>
        <dbReference type="PROSITE" id="PS50893"/>
    </source>
</evidence>
<dbReference type="PROSITE" id="PS00211">
    <property type="entry name" value="ABC_TRANSPORTER_1"/>
    <property type="match status" value="1"/>
</dbReference>
<keyword evidence="3 5" id="KW-0067">ATP-binding</keyword>
<proteinExistence type="predicted"/>
<sequence length="303" mass="33532">MDDDLDQLARDRASIESVAPSAKSKPLVELRDMTLQFGRQVILSHINLSIPSGQTVVIIGESGCGKTMLLKTVVGLMRPTGGQVLYDGQDIHRLGDQEMTALRRKFGFVFQNAALFDSMTIGQNVAFPLIQHNLANGRSIQRIVSERLAEVGLPESVAHKRPSQLSGGMRKRVGLARALVLNPELMLYDEPTTGLDPIMSDVINELMLRTRTNAGVTSLIITHDMRTARKVADRVIMLYPFARLKKGESQVIYDGPPAGIEETDDQRVRQFVRGEAGERLMELRRSTSDGFGIEPTLADDYTE</sequence>
<dbReference type="Proteomes" id="UP000318017">
    <property type="component" value="Chromosome"/>
</dbReference>
<keyword evidence="1" id="KW-0813">Transport</keyword>
<dbReference type="InterPro" id="IPR027417">
    <property type="entry name" value="P-loop_NTPase"/>
</dbReference>
<dbReference type="PROSITE" id="PS50893">
    <property type="entry name" value="ABC_TRANSPORTER_2"/>
    <property type="match status" value="1"/>
</dbReference>